<evidence type="ECO:0000313" key="13">
    <source>
        <dbReference type="Proteomes" id="UP000728032"/>
    </source>
</evidence>
<dbReference type="Pfam" id="PF04158">
    <property type="entry name" value="Sof1"/>
    <property type="match status" value="1"/>
</dbReference>
<dbReference type="InterPro" id="IPR019775">
    <property type="entry name" value="WD40_repeat_CS"/>
</dbReference>
<evidence type="ECO:0000256" key="3">
    <source>
        <dbReference type="ARBA" id="ARBA00021762"/>
    </source>
</evidence>
<dbReference type="PROSITE" id="PS50294">
    <property type="entry name" value="WD_REPEATS_REGION"/>
    <property type="match status" value="2"/>
</dbReference>
<dbReference type="Pfam" id="PF00400">
    <property type="entry name" value="WD40"/>
    <property type="match status" value="5"/>
</dbReference>
<keyword evidence="13" id="KW-1185">Reference proteome</keyword>
<dbReference type="GO" id="GO:0032040">
    <property type="term" value="C:small-subunit processome"/>
    <property type="evidence" value="ECO:0007669"/>
    <property type="project" value="TreeGrafter"/>
</dbReference>
<dbReference type="FunFam" id="2.130.10.10:FF:000132">
    <property type="entry name" value="DDB1- and CUL4-associated factor 13"/>
    <property type="match status" value="1"/>
</dbReference>
<evidence type="ECO:0000256" key="9">
    <source>
        <dbReference type="PROSITE-ProRule" id="PRU00221"/>
    </source>
</evidence>
<dbReference type="InterPro" id="IPR007287">
    <property type="entry name" value="Sof1"/>
</dbReference>
<organism evidence="12">
    <name type="scientific">Oppiella nova</name>
    <dbReference type="NCBI Taxonomy" id="334625"/>
    <lineage>
        <taxon>Eukaryota</taxon>
        <taxon>Metazoa</taxon>
        <taxon>Ecdysozoa</taxon>
        <taxon>Arthropoda</taxon>
        <taxon>Chelicerata</taxon>
        <taxon>Arachnida</taxon>
        <taxon>Acari</taxon>
        <taxon>Acariformes</taxon>
        <taxon>Sarcoptiformes</taxon>
        <taxon>Oribatida</taxon>
        <taxon>Brachypylina</taxon>
        <taxon>Oppioidea</taxon>
        <taxon>Oppiidae</taxon>
        <taxon>Oppiella</taxon>
    </lineage>
</organism>
<keyword evidence="6" id="KW-0539">Nucleus</keyword>
<dbReference type="InterPro" id="IPR015943">
    <property type="entry name" value="WD40/YVTN_repeat-like_dom_sf"/>
</dbReference>
<keyword evidence="5" id="KW-0677">Repeat</keyword>
<feature type="repeat" description="WD" evidence="9">
    <location>
        <begin position="281"/>
        <end position="322"/>
    </location>
</feature>
<dbReference type="EMBL" id="OC921190">
    <property type="protein sequence ID" value="CAD7653185.1"/>
    <property type="molecule type" value="Genomic_DNA"/>
</dbReference>
<keyword evidence="4 9" id="KW-0853">WD repeat</keyword>
<dbReference type="SMART" id="SM00320">
    <property type="entry name" value="WD40"/>
    <property type="match status" value="5"/>
</dbReference>
<evidence type="ECO:0000256" key="10">
    <source>
        <dbReference type="SAM" id="MobiDB-lite"/>
    </source>
</evidence>
<accession>A0A7R9M414</accession>
<evidence type="ECO:0000256" key="5">
    <source>
        <dbReference type="ARBA" id="ARBA00022737"/>
    </source>
</evidence>
<evidence type="ECO:0000256" key="2">
    <source>
        <dbReference type="ARBA" id="ARBA00005649"/>
    </source>
</evidence>
<reference evidence="12" key="1">
    <citation type="submission" date="2020-11" db="EMBL/GenBank/DDBJ databases">
        <authorList>
            <person name="Tran Van P."/>
        </authorList>
    </citation>
    <scope>NUCLEOTIDE SEQUENCE</scope>
</reference>
<dbReference type="InterPro" id="IPR051733">
    <property type="entry name" value="WD_repeat_DCAF13/WDSOF1"/>
</dbReference>
<evidence type="ECO:0000259" key="11">
    <source>
        <dbReference type="Pfam" id="PF04158"/>
    </source>
</evidence>
<dbReference type="PANTHER" id="PTHR22851:SF0">
    <property type="entry name" value="DDB1- AND CUL4-ASSOCIATED FACTOR 13"/>
    <property type="match status" value="1"/>
</dbReference>
<dbReference type="GO" id="GO:0016567">
    <property type="term" value="P:protein ubiquitination"/>
    <property type="evidence" value="ECO:0007669"/>
    <property type="project" value="UniProtKB-UniPathway"/>
</dbReference>
<feature type="repeat" description="WD" evidence="9">
    <location>
        <begin position="62"/>
        <end position="104"/>
    </location>
</feature>
<dbReference type="PROSITE" id="PS50082">
    <property type="entry name" value="WD_REPEATS_2"/>
    <property type="match status" value="3"/>
</dbReference>
<feature type="repeat" description="WD" evidence="9">
    <location>
        <begin position="324"/>
        <end position="356"/>
    </location>
</feature>
<evidence type="ECO:0000256" key="6">
    <source>
        <dbReference type="ARBA" id="ARBA00023242"/>
    </source>
</evidence>
<evidence type="ECO:0000256" key="4">
    <source>
        <dbReference type="ARBA" id="ARBA00022574"/>
    </source>
</evidence>
<dbReference type="PROSITE" id="PS00678">
    <property type="entry name" value="WD_REPEATS_1"/>
    <property type="match status" value="1"/>
</dbReference>
<comment type="similarity">
    <text evidence="2">Belongs to the WD repeat DCAF13/WDSOF1 family.</text>
</comment>
<dbReference type="AlphaFoldDB" id="A0A7R9M414"/>
<evidence type="ECO:0000313" key="12">
    <source>
        <dbReference type="EMBL" id="CAD7653185.1"/>
    </source>
</evidence>
<dbReference type="SUPFAM" id="SSF50978">
    <property type="entry name" value="WD40 repeat-like"/>
    <property type="match status" value="1"/>
</dbReference>
<comment type="subcellular location">
    <subcellularLocation>
        <location evidence="1">Nucleus</location>
        <location evidence="1">Nucleolus</location>
    </subcellularLocation>
</comment>
<dbReference type="OrthoDB" id="10249065at2759"/>
<dbReference type="InterPro" id="IPR001680">
    <property type="entry name" value="WD40_rpt"/>
</dbReference>
<dbReference type="GO" id="GO:0000462">
    <property type="term" value="P:maturation of SSU-rRNA from tricistronic rRNA transcript (SSU-rRNA, 5.8S rRNA, LSU-rRNA)"/>
    <property type="evidence" value="ECO:0007669"/>
    <property type="project" value="TreeGrafter"/>
</dbReference>
<dbReference type="Proteomes" id="UP000728032">
    <property type="component" value="Unassembled WGS sequence"/>
</dbReference>
<name>A0A7R9M414_9ACAR</name>
<feature type="compositionally biased region" description="Basic and acidic residues" evidence="10">
    <location>
        <begin position="436"/>
        <end position="448"/>
    </location>
</feature>
<sequence>MKVKVLSRSHFQYMRETKHDIHKVERNYSPSLHPFETNREYKRALNAVKMDRMFAKPFMGSLDGHSDVVQTLAKHPTRLSTLVSGAANGEIKVWNLCDRKCVKAIAAHNGIVRNICVPLHGQYFFSVDDQTIKQWSFDGFDDTTTDATAVPPMNTLISKTVIHGMDIQRNKPFLITCGEKVDLWEESRTQPLRSYRWGADSVNCIKFNPIETDLCVGAASDRSIQIYDTRKSDPLRKVVLKMRTNNIAWNPMEAFVFTAANEDNDLYTFDMRNLKAALQVHKDHVSAVIDVDYSPTGKEFVSGSYDKTIRIFGVESGRSRDVYHTKRMQRLTAVRWTSDNKYLISASDEMDIRIWKAFASEKLGHKSFREQSAFDYQQKLMDKYANHPEMKRIARHRHVPKHIVQSAKEKRLMIGAEKRKEANRRVHSKPGTIGYESERTKSIISEEK</sequence>
<keyword evidence="7" id="KW-0687">Ribonucleoprotein</keyword>
<dbReference type="Gene3D" id="2.130.10.10">
    <property type="entry name" value="YVTN repeat-like/Quinoprotein amine dehydrogenase"/>
    <property type="match status" value="2"/>
</dbReference>
<dbReference type="InterPro" id="IPR036322">
    <property type="entry name" value="WD40_repeat_dom_sf"/>
</dbReference>
<feature type="region of interest" description="Disordered" evidence="10">
    <location>
        <begin position="419"/>
        <end position="448"/>
    </location>
</feature>
<dbReference type="EMBL" id="CAJPVJ010006365">
    <property type="protein sequence ID" value="CAG2170372.1"/>
    <property type="molecule type" value="Genomic_DNA"/>
</dbReference>
<feature type="domain" description="Sof1-like protein" evidence="11">
    <location>
        <begin position="357"/>
        <end position="443"/>
    </location>
</feature>
<evidence type="ECO:0000256" key="7">
    <source>
        <dbReference type="ARBA" id="ARBA00023274"/>
    </source>
</evidence>
<evidence type="ECO:0000256" key="8">
    <source>
        <dbReference type="ARBA" id="ARBA00032239"/>
    </source>
</evidence>
<protein>
    <recommendedName>
        <fullName evidence="3">DDB1- and CUL4-associated factor 13</fullName>
    </recommendedName>
    <alternativeName>
        <fullName evidence="8">WD repeat and SOF domain-containing protein 1</fullName>
    </alternativeName>
</protein>
<evidence type="ECO:0000256" key="1">
    <source>
        <dbReference type="ARBA" id="ARBA00004604"/>
    </source>
</evidence>
<dbReference type="UniPathway" id="UPA00143"/>
<dbReference type="PANTHER" id="PTHR22851">
    <property type="entry name" value="U3 SMALL NUCLEOLAR RNA U3 SNORNA ASSOCIATED PROTEIN"/>
    <property type="match status" value="1"/>
</dbReference>
<gene>
    <name evidence="12" type="ORF">ONB1V03_LOCUS9843</name>
</gene>
<proteinExistence type="inferred from homology"/>